<reference evidence="2 3" key="1">
    <citation type="submission" date="2014-04" db="EMBL/GenBank/DDBJ databases">
        <authorList>
            <consortium name="DOE Joint Genome Institute"/>
            <person name="Kuo A."/>
            <person name="Kohler A."/>
            <person name="Jargeat P."/>
            <person name="Nagy L.G."/>
            <person name="Floudas D."/>
            <person name="Copeland A."/>
            <person name="Barry K.W."/>
            <person name="Cichocki N."/>
            <person name="Veneault-Fourrey C."/>
            <person name="LaButti K."/>
            <person name="Lindquist E.A."/>
            <person name="Lipzen A."/>
            <person name="Lundell T."/>
            <person name="Morin E."/>
            <person name="Murat C."/>
            <person name="Sun H."/>
            <person name="Tunlid A."/>
            <person name="Henrissat B."/>
            <person name="Grigoriev I.V."/>
            <person name="Hibbett D.S."/>
            <person name="Martin F."/>
            <person name="Nordberg H.P."/>
            <person name="Cantor M.N."/>
            <person name="Hua S.X."/>
        </authorList>
    </citation>
    <scope>NUCLEOTIDE SEQUENCE [LARGE SCALE GENOMIC DNA]</scope>
    <source>
        <strain evidence="2 3">Ve08.2h10</strain>
    </source>
</reference>
<sequence>IVRALPLPSNVSEPVCSTPPTVLAPTSTTSSQTVPMMSLTGLATSPTPIIQAAAPTTMSPSLSVLEELAAAFLTQTDLSSVQDTMQKPTGKRKWKVPDPNSVMRPNGKSTSARNLYAIKWCKQNKKGTRGQYTEYWDMLVNTKDPLVEVYEQRSATVKGLKRQSAGTGTATSAPLAIEDDMDEV</sequence>
<reference evidence="3" key="2">
    <citation type="submission" date="2015-01" db="EMBL/GenBank/DDBJ databases">
        <title>Evolutionary Origins and Diversification of the Mycorrhizal Mutualists.</title>
        <authorList>
            <consortium name="DOE Joint Genome Institute"/>
            <consortium name="Mycorrhizal Genomics Consortium"/>
            <person name="Kohler A."/>
            <person name="Kuo A."/>
            <person name="Nagy L.G."/>
            <person name="Floudas D."/>
            <person name="Copeland A."/>
            <person name="Barry K.W."/>
            <person name="Cichocki N."/>
            <person name="Veneault-Fourrey C."/>
            <person name="LaButti K."/>
            <person name="Lindquist E.A."/>
            <person name="Lipzen A."/>
            <person name="Lundell T."/>
            <person name="Morin E."/>
            <person name="Murat C."/>
            <person name="Riley R."/>
            <person name="Ohm R."/>
            <person name="Sun H."/>
            <person name="Tunlid A."/>
            <person name="Henrissat B."/>
            <person name="Grigoriev I.V."/>
            <person name="Hibbett D.S."/>
            <person name="Martin F."/>
        </authorList>
    </citation>
    <scope>NUCLEOTIDE SEQUENCE [LARGE SCALE GENOMIC DNA]</scope>
    <source>
        <strain evidence="3">Ve08.2h10</strain>
    </source>
</reference>
<evidence type="ECO:0000313" key="3">
    <source>
        <dbReference type="Proteomes" id="UP000054538"/>
    </source>
</evidence>
<feature type="region of interest" description="Disordered" evidence="1">
    <location>
        <begin position="159"/>
        <end position="184"/>
    </location>
</feature>
<protein>
    <submittedName>
        <fullName evidence="2">Uncharacterized protein</fullName>
    </submittedName>
</protein>
<organism evidence="2 3">
    <name type="scientific">Paxillus rubicundulus Ve08.2h10</name>
    <dbReference type="NCBI Taxonomy" id="930991"/>
    <lineage>
        <taxon>Eukaryota</taxon>
        <taxon>Fungi</taxon>
        <taxon>Dikarya</taxon>
        <taxon>Basidiomycota</taxon>
        <taxon>Agaricomycotina</taxon>
        <taxon>Agaricomycetes</taxon>
        <taxon>Agaricomycetidae</taxon>
        <taxon>Boletales</taxon>
        <taxon>Paxilineae</taxon>
        <taxon>Paxillaceae</taxon>
        <taxon>Paxillus</taxon>
    </lineage>
</organism>
<dbReference type="AlphaFoldDB" id="A0A0D0DTE4"/>
<dbReference type="Proteomes" id="UP000054538">
    <property type="component" value="Unassembled WGS sequence"/>
</dbReference>
<dbReference type="HOGENOM" id="CLU_1471622_0_0_1"/>
<gene>
    <name evidence="2" type="ORF">PAXRUDRAFT_26915</name>
</gene>
<dbReference type="EMBL" id="KN825346">
    <property type="protein sequence ID" value="KIK91806.1"/>
    <property type="molecule type" value="Genomic_DNA"/>
</dbReference>
<name>A0A0D0DTE4_9AGAM</name>
<feature type="region of interest" description="Disordered" evidence="1">
    <location>
        <begin position="81"/>
        <end position="108"/>
    </location>
</feature>
<accession>A0A0D0DTE4</accession>
<dbReference type="OrthoDB" id="2688546at2759"/>
<evidence type="ECO:0000256" key="1">
    <source>
        <dbReference type="SAM" id="MobiDB-lite"/>
    </source>
</evidence>
<dbReference type="InParanoid" id="A0A0D0DTE4"/>
<evidence type="ECO:0000313" key="2">
    <source>
        <dbReference type="EMBL" id="KIK91806.1"/>
    </source>
</evidence>
<feature type="non-terminal residue" evidence="2">
    <location>
        <position position="184"/>
    </location>
</feature>
<keyword evidence="3" id="KW-1185">Reference proteome</keyword>
<proteinExistence type="predicted"/>